<name>A0A182K4C6_9DIPT</name>
<proteinExistence type="predicted"/>
<reference evidence="4" key="2">
    <citation type="submission" date="2020-05" db="UniProtKB">
        <authorList>
            <consortium name="EnsemblMetazoa"/>
        </authorList>
    </citation>
    <scope>IDENTIFICATION</scope>
    <source>
        <strain evidence="4">ACHKN1017</strain>
    </source>
</reference>
<evidence type="ECO:0000313" key="5">
    <source>
        <dbReference type="Proteomes" id="UP000075881"/>
    </source>
</evidence>
<evidence type="ECO:0000256" key="1">
    <source>
        <dbReference type="ARBA" id="ARBA00001968"/>
    </source>
</evidence>
<feature type="domain" description="DDE Tnp4" evidence="3">
    <location>
        <begin position="1"/>
        <end position="57"/>
    </location>
</feature>
<evidence type="ECO:0000313" key="4">
    <source>
        <dbReference type="EnsemblMetazoa" id="ACHR005611-PA"/>
    </source>
</evidence>
<dbReference type="AlphaFoldDB" id="A0A182K4C6"/>
<organism evidence="4 5">
    <name type="scientific">Anopheles christyi</name>
    <dbReference type="NCBI Taxonomy" id="43041"/>
    <lineage>
        <taxon>Eukaryota</taxon>
        <taxon>Metazoa</taxon>
        <taxon>Ecdysozoa</taxon>
        <taxon>Arthropoda</taxon>
        <taxon>Hexapoda</taxon>
        <taxon>Insecta</taxon>
        <taxon>Pterygota</taxon>
        <taxon>Neoptera</taxon>
        <taxon>Endopterygota</taxon>
        <taxon>Diptera</taxon>
        <taxon>Nematocera</taxon>
        <taxon>Culicoidea</taxon>
        <taxon>Culicidae</taxon>
        <taxon>Anophelinae</taxon>
        <taxon>Anopheles</taxon>
    </lineage>
</organism>
<comment type="cofactor">
    <cofactor evidence="1">
        <name>a divalent metal cation</name>
        <dbReference type="ChEBI" id="CHEBI:60240"/>
    </cofactor>
</comment>
<dbReference type="InterPro" id="IPR027806">
    <property type="entry name" value="HARBI1_dom"/>
</dbReference>
<reference evidence="5" key="1">
    <citation type="submission" date="2013-03" db="EMBL/GenBank/DDBJ databases">
        <title>The Genome Sequence of Anopheles christyi ACHKN1017.</title>
        <authorList>
            <consortium name="The Broad Institute Genomics Platform"/>
            <person name="Neafsey D.E."/>
            <person name="Besansky N."/>
            <person name="Walker B."/>
            <person name="Young S.K."/>
            <person name="Zeng Q."/>
            <person name="Gargeya S."/>
            <person name="Fitzgerald M."/>
            <person name="Haas B."/>
            <person name="Abouelleil A."/>
            <person name="Allen A.W."/>
            <person name="Alvarado L."/>
            <person name="Arachchi H.M."/>
            <person name="Berlin A.M."/>
            <person name="Chapman S.B."/>
            <person name="Gainer-Dewar J."/>
            <person name="Goldberg J."/>
            <person name="Griggs A."/>
            <person name="Gujja S."/>
            <person name="Hansen M."/>
            <person name="Howarth C."/>
            <person name="Imamovic A."/>
            <person name="Ireland A."/>
            <person name="Larimer J."/>
            <person name="McCowan C."/>
            <person name="Murphy C."/>
            <person name="Pearson M."/>
            <person name="Poon T.W."/>
            <person name="Priest M."/>
            <person name="Roberts A."/>
            <person name="Saif S."/>
            <person name="Shea T."/>
            <person name="Sisk P."/>
            <person name="Sykes S."/>
            <person name="Wortman J."/>
            <person name="Nusbaum C."/>
            <person name="Birren B."/>
        </authorList>
    </citation>
    <scope>NUCLEOTIDE SEQUENCE [LARGE SCALE GENOMIC DNA]</scope>
    <source>
        <strain evidence="5">ACHKN1017</strain>
    </source>
</reference>
<dbReference type="STRING" id="43041.A0A182K4C6"/>
<dbReference type="Pfam" id="PF13359">
    <property type="entry name" value="DDE_Tnp_4"/>
    <property type="match status" value="1"/>
</dbReference>
<evidence type="ECO:0000256" key="2">
    <source>
        <dbReference type="ARBA" id="ARBA00022723"/>
    </source>
</evidence>
<dbReference type="EnsemblMetazoa" id="ACHR005611-RA">
    <property type="protein sequence ID" value="ACHR005611-PA"/>
    <property type="gene ID" value="ACHR005611"/>
</dbReference>
<dbReference type="GO" id="GO:0046872">
    <property type="term" value="F:metal ion binding"/>
    <property type="evidence" value="ECO:0007669"/>
    <property type="project" value="UniProtKB-KW"/>
</dbReference>
<evidence type="ECO:0000259" key="3">
    <source>
        <dbReference type="Pfam" id="PF13359"/>
    </source>
</evidence>
<protein>
    <submittedName>
        <fullName evidence="4">DDE Tnp4 domain-containing protein</fullName>
    </submittedName>
</protein>
<accession>A0A182K4C6</accession>
<sequence>MTAAERSFNVYAAKGRTCIDRTFERLVGRWKALNRCSSMGQASFVPDVILTCCILHNIAEQYGSPYKDAWSECHSEEDVTPEQPHWECQITSMDGEDVRNRLTKYMCDRFPVIVDDEDL</sequence>
<keyword evidence="5" id="KW-1185">Reference proteome</keyword>
<keyword evidence="2" id="KW-0479">Metal-binding</keyword>
<dbReference type="Proteomes" id="UP000075881">
    <property type="component" value="Unassembled WGS sequence"/>
</dbReference>
<dbReference type="VEuPathDB" id="VectorBase:ACHR005611"/>